<dbReference type="PANTHER" id="PTHR43156">
    <property type="entry name" value="STAGE II SPORULATION PROTEIN E-RELATED"/>
    <property type="match status" value="1"/>
</dbReference>
<dbReference type="Proteomes" id="UP001500298">
    <property type="component" value="Unassembled WGS sequence"/>
</dbReference>
<keyword evidence="1" id="KW-0378">Hydrolase</keyword>
<keyword evidence="2" id="KW-1133">Transmembrane helix</keyword>
<dbReference type="PANTHER" id="PTHR43156:SF9">
    <property type="entry name" value="HAMP DOMAIN-CONTAINING PROTEIN"/>
    <property type="match status" value="1"/>
</dbReference>
<evidence type="ECO:0000256" key="2">
    <source>
        <dbReference type="SAM" id="Phobius"/>
    </source>
</evidence>
<dbReference type="Gene3D" id="1.25.40.10">
    <property type="entry name" value="Tetratricopeptide repeat domain"/>
    <property type="match status" value="1"/>
</dbReference>
<proteinExistence type="predicted"/>
<keyword evidence="2" id="KW-0812">Transmembrane</keyword>
<feature type="transmembrane region" description="Helical" evidence="2">
    <location>
        <begin position="336"/>
        <end position="358"/>
    </location>
</feature>
<dbReference type="InterPro" id="IPR011990">
    <property type="entry name" value="TPR-like_helical_dom_sf"/>
</dbReference>
<reference evidence="5" key="1">
    <citation type="journal article" date="2019" name="Int. J. Syst. Evol. Microbiol.">
        <title>The Global Catalogue of Microorganisms (GCM) 10K type strain sequencing project: providing services to taxonomists for standard genome sequencing and annotation.</title>
        <authorList>
            <consortium name="The Broad Institute Genomics Platform"/>
            <consortium name="The Broad Institute Genome Sequencing Center for Infectious Disease"/>
            <person name="Wu L."/>
            <person name="Ma J."/>
        </authorList>
    </citation>
    <scope>NUCLEOTIDE SEQUENCE [LARGE SCALE GENOMIC DNA]</scope>
    <source>
        <strain evidence="5">JCM 18326</strain>
    </source>
</reference>
<dbReference type="InterPro" id="IPR052016">
    <property type="entry name" value="Bact_Sigma-Reg"/>
</dbReference>
<feature type="domain" description="PPM-type phosphatase" evidence="3">
    <location>
        <begin position="437"/>
        <end position="626"/>
    </location>
</feature>
<dbReference type="SUPFAM" id="SSF48452">
    <property type="entry name" value="TPR-like"/>
    <property type="match status" value="1"/>
</dbReference>
<keyword evidence="5" id="KW-1185">Reference proteome</keyword>
<evidence type="ECO:0000313" key="4">
    <source>
        <dbReference type="EMBL" id="GAA4844217.1"/>
    </source>
</evidence>
<evidence type="ECO:0000259" key="3">
    <source>
        <dbReference type="Pfam" id="PF07228"/>
    </source>
</evidence>
<comment type="caution">
    <text evidence="4">The sequence shown here is derived from an EMBL/GenBank/DDBJ whole genome shotgun (WGS) entry which is preliminary data.</text>
</comment>
<accession>A0ABP9DFP8</accession>
<dbReference type="Gene3D" id="3.60.40.10">
    <property type="entry name" value="PPM-type phosphatase domain"/>
    <property type="match status" value="1"/>
</dbReference>
<protein>
    <recommendedName>
        <fullName evidence="3">PPM-type phosphatase domain-containing protein</fullName>
    </recommendedName>
</protein>
<gene>
    <name evidence="4" type="ORF">GCM10023331_31360</name>
</gene>
<dbReference type="EMBL" id="BAABJX010000051">
    <property type="protein sequence ID" value="GAA4844217.1"/>
    <property type="molecule type" value="Genomic_DNA"/>
</dbReference>
<organism evidence="4 5">
    <name type="scientific">Algivirga pacifica</name>
    <dbReference type="NCBI Taxonomy" id="1162670"/>
    <lineage>
        <taxon>Bacteria</taxon>
        <taxon>Pseudomonadati</taxon>
        <taxon>Bacteroidota</taxon>
        <taxon>Cytophagia</taxon>
        <taxon>Cytophagales</taxon>
        <taxon>Flammeovirgaceae</taxon>
        <taxon>Algivirga</taxon>
    </lineage>
</organism>
<name>A0ABP9DFP8_9BACT</name>
<keyword evidence="2" id="KW-0472">Membrane</keyword>
<dbReference type="Pfam" id="PF07228">
    <property type="entry name" value="SpoIIE"/>
    <property type="match status" value="1"/>
</dbReference>
<evidence type="ECO:0000313" key="5">
    <source>
        <dbReference type="Proteomes" id="UP001500298"/>
    </source>
</evidence>
<evidence type="ECO:0000256" key="1">
    <source>
        <dbReference type="ARBA" id="ARBA00022801"/>
    </source>
</evidence>
<dbReference type="InterPro" id="IPR001932">
    <property type="entry name" value="PPM-type_phosphatase-like_dom"/>
</dbReference>
<sequence>MNIVKGTVVHDEDSLNIAQQDTSKVNMLNDIAWRYRHTSIRQTLRYSSQAVSLASKLHYSKGVLEGSLNLANAYFKLGQLDEAFKQASFVLEYGEELGRPHYLSMALIELAKIYGEKGMRQDMRNALLRAEESLQEEDFQASIRVALYWGEYLMQEGLIQDASERLNEALLMAREQMDPWLEAKVVMAQAKLKIKLNEFSEANRYFEQAYKLLNTSSIEDIDLVPMLLQMANTRFLMTDYHQAERLAWRVLIMGKNLRNYEIQQQAYFILYSVEKLQGTSERALNLFEKYVASKDSVQYHYDAAVLHDLIIKNSVSNIKREMRQLEQTSSEDRERLYQKLAVAMLALLIVSILTLVVIRQSRRNHRMMMIQSDQRQELERFLHEKEASMRYAKRIQMALLPDDQTFFSAFPDAFVLFQPLDEVSGDFYWVTRFNGYAYLACIDCTGHGVSAAFLSVIAESLLTEIIHLKGITSPAEIMKEMHQELKRKLHWEQTKVTDGMDMGLCRYDYTHQRLIFSGAHIPLVAITSNQTTVYKGSRVGIGGLTQNGAYYDEEIPFEDNTHFYMFSDGFPDQFGGKRGKKLMRTGCIKVLEKIQDVPLNEQGSKLEDFLIRWKGRGDQIDDILIMGFQAPL</sequence>
<dbReference type="InterPro" id="IPR036457">
    <property type="entry name" value="PPM-type-like_dom_sf"/>
</dbReference>